<dbReference type="GO" id="GO:0003700">
    <property type="term" value="F:DNA-binding transcription factor activity"/>
    <property type="evidence" value="ECO:0007669"/>
    <property type="project" value="InterPro"/>
</dbReference>
<dbReference type="InterPro" id="IPR005119">
    <property type="entry name" value="LysR_subst-bd"/>
</dbReference>
<keyword evidence="3" id="KW-0238">DNA-binding</keyword>
<dbReference type="InterPro" id="IPR036390">
    <property type="entry name" value="WH_DNA-bd_sf"/>
</dbReference>
<dbReference type="Gene3D" id="1.10.10.10">
    <property type="entry name" value="Winged helix-like DNA-binding domain superfamily/Winged helix DNA-binding domain"/>
    <property type="match status" value="1"/>
</dbReference>
<dbReference type="PROSITE" id="PS50931">
    <property type="entry name" value="HTH_LYSR"/>
    <property type="match status" value="1"/>
</dbReference>
<dbReference type="EMBL" id="LAUZ02000096">
    <property type="protein sequence ID" value="KKE99574.1"/>
    <property type="molecule type" value="Genomic_DNA"/>
</dbReference>
<keyword evidence="2" id="KW-0805">Transcription regulation</keyword>
<accession>A0A0M2JSL9</accession>
<evidence type="ECO:0000256" key="1">
    <source>
        <dbReference type="ARBA" id="ARBA00009437"/>
    </source>
</evidence>
<dbReference type="FunFam" id="1.10.10.10:FF:000001">
    <property type="entry name" value="LysR family transcriptional regulator"/>
    <property type="match status" value="1"/>
</dbReference>
<dbReference type="Pfam" id="PF03466">
    <property type="entry name" value="LysR_substrate"/>
    <property type="match status" value="1"/>
</dbReference>
<gene>
    <name evidence="10" type="ORF">WN67_23295</name>
</gene>
<evidence type="ECO:0000313" key="11">
    <source>
        <dbReference type="Proteomes" id="UP000034150"/>
    </source>
</evidence>
<comment type="caution">
    <text evidence="10">The sequence shown here is derived from an EMBL/GenBank/DDBJ whole genome shotgun (WGS) entry which is preliminary data.</text>
</comment>
<dbReference type="PATRIC" id="fig|1807.13.peg.5296"/>
<dbReference type="AlphaFoldDB" id="A0A0M2JSL9"/>
<dbReference type="InterPro" id="IPR000847">
    <property type="entry name" value="LysR_HTH_N"/>
</dbReference>
<dbReference type="Proteomes" id="UP000034150">
    <property type="component" value="Unassembled WGS sequence"/>
</dbReference>
<reference evidence="10 11" key="1">
    <citation type="journal article" date="2015" name="Genome Announc.">
        <title>Draft Genome Sequence of Mycobacterium obuense Strain UC1, Isolated from Patient Sputum.</title>
        <authorList>
            <person name="Greninger A.L."/>
            <person name="Cunningham G."/>
            <person name="Hsu E.D."/>
            <person name="Yu J.M."/>
            <person name="Chiu C.Y."/>
            <person name="Miller S."/>
        </authorList>
    </citation>
    <scope>NUCLEOTIDE SEQUENCE [LARGE SCALE GENOMIC DNA]</scope>
    <source>
        <strain evidence="10 11">UC1</strain>
    </source>
</reference>
<evidence type="ECO:0000256" key="3">
    <source>
        <dbReference type="ARBA" id="ARBA00023125"/>
    </source>
</evidence>
<dbReference type="SUPFAM" id="SSF53850">
    <property type="entry name" value="Periplasmic binding protein-like II"/>
    <property type="match status" value="1"/>
</dbReference>
<evidence type="ECO:0000313" key="10">
    <source>
        <dbReference type="EMBL" id="KKE99574.1"/>
    </source>
</evidence>
<dbReference type="PANTHER" id="PTHR30346">
    <property type="entry name" value="TRANSCRIPTIONAL DUAL REGULATOR HCAR-RELATED"/>
    <property type="match status" value="1"/>
</dbReference>
<dbReference type="RefSeq" id="WP_046365436.1">
    <property type="nucleotide sequence ID" value="NZ_LAUZ02000096.1"/>
</dbReference>
<feature type="domain" description="HTH lysR-type" evidence="9">
    <location>
        <begin position="5"/>
        <end position="62"/>
    </location>
</feature>
<dbReference type="GO" id="GO:0032993">
    <property type="term" value="C:protein-DNA complex"/>
    <property type="evidence" value="ECO:0007669"/>
    <property type="project" value="TreeGrafter"/>
</dbReference>
<protein>
    <recommendedName>
        <fullName evidence="6">Probable hydrogen peroxide-inducible genes activator</fullName>
    </recommendedName>
</protein>
<keyword evidence="4" id="KW-0010">Activator</keyword>
<keyword evidence="11" id="KW-1185">Reference proteome</keyword>
<evidence type="ECO:0000256" key="7">
    <source>
        <dbReference type="ARBA" id="ARBA00056658"/>
    </source>
</evidence>
<organism evidence="10 11">
    <name type="scientific">Mycolicibacterium obuense</name>
    <dbReference type="NCBI Taxonomy" id="1807"/>
    <lineage>
        <taxon>Bacteria</taxon>
        <taxon>Bacillati</taxon>
        <taxon>Actinomycetota</taxon>
        <taxon>Actinomycetes</taxon>
        <taxon>Mycobacteriales</taxon>
        <taxon>Mycobacteriaceae</taxon>
        <taxon>Mycolicibacterium</taxon>
    </lineage>
</organism>
<dbReference type="OrthoDB" id="3176554at2"/>
<feature type="region of interest" description="Disordered" evidence="8">
    <location>
        <begin position="305"/>
        <end position="324"/>
    </location>
</feature>
<sequence length="324" mass="34350">MEPRIDIRHLRAFVAVAEAGSLSAGARSLDVSQPAVSQSLAALEESLNVRLLVRGPGGTSPTAAGAVLLSEARTLIGRFETVLAKVANISPDVGAPLRIAVPAEMTIQPLTDALSKLAASRFRNTVVQLSQLPCPAQLEALRRGTLDLALIRERPTGENLDVALIAEEPLGVLVATEQAHRLRLGTADLRLDDLGSLQWLGFPRSDSPTWHDHMVAVLRNHGIGAGAETADARGQVPEVKLAQLSMGGRFALVPRGYLHCFPSSLLWMPLAGEPLVRRTWAGWPASSRRRDLALLIAAMDGPHRSAVAGGTADGTTETEAVGAR</sequence>
<dbReference type="Gene3D" id="3.40.190.10">
    <property type="entry name" value="Periplasmic binding protein-like II"/>
    <property type="match status" value="2"/>
</dbReference>
<feature type="compositionally biased region" description="Low complexity" evidence="8">
    <location>
        <begin position="306"/>
        <end position="324"/>
    </location>
</feature>
<dbReference type="InterPro" id="IPR036388">
    <property type="entry name" value="WH-like_DNA-bd_sf"/>
</dbReference>
<evidence type="ECO:0000256" key="2">
    <source>
        <dbReference type="ARBA" id="ARBA00023015"/>
    </source>
</evidence>
<dbReference type="SUPFAM" id="SSF46785">
    <property type="entry name" value="Winged helix' DNA-binding domain"/>
    <property type="match status" value="1"/>
</dbReference>
<proteinExistence type="inferred from homology"/>
<name>A0A0M2JSL9_9MYCO</name>
<evidence type="ECO:0000256" key="4">
    <source>
        <dbReference type="ARBA" id="ARBA00023159"/>
    </source>
</evidence>
<evidence type="ECO:0000256" key="8">
    <source>
        <dbReference type="SAM" id="MobiDB-lite"/>
    </source>
</evidence>
<comment type="function">
    <text evidence="7">Required for the induction the katG gene for catalase. Involved in the response to hydrogen peroxide.</text>
</comment>
<evidence type="ECO:0000259" key="9">
    <source>
        <dbReference type="PROSITE" id="PS50931"/>
    </source>
</evidence>
<dbReference type="GO" id="GO:0003677">
    <property type="term" value="F:DNA binding"/>
    <property type="evidence" value="ECO:0007669"/>
    <property type="project" value="UniProtKB-KW"/>
</dbReference>
<dbReference type="Pfam" id="PF00126">
    <property type="entry name" value="HTH_1"/>
    <property type="match status" value="1"/>
</dbReference>
<keyword evidence="5" id="KW-0804">Transcription</keyword>
<dbReference type="PRINTS" id="PR00039">
    <property type="entry name" value="HTHLYSR"/>
</dbReference>
<comment type="similarity">
    <text evidence="1">Belongs to the LysR transcriptional regulatory family.</text>
</comment>
<dbReference type="PANTHER" id="PTHR30346:SF28">
    <property type="entry name" value="HTH-TYPE TRANSCRIPTIONAL REGULATOR CYNR"/>
    <property type="match status" value="1"/>
</dbReference>
<evidence type="ECO:0000256" key="5">
    <source>
        <dbReference type="ARBA" id="ARBA00023163"/>
    </source>
</evidence>
<evidence type="ECO:0000256" key="6">
    <source>
        <dbReference type="ARBA" id="ARBA00040885"/>
    </source>
</evidence>